<evidence type="ECO:0000313" key="3">
    <source>
        <dbReference type="Proteomes" id="UP000244336"/>
    </source>
</evidence>
<organism evidence="2 3">
    <name type="scientific">Panicum hallii var. hallii</name>
    <dbReference type="NCBI Taxonomy" id="1504633"/>
    <lineage>
        <taxon>Eukaryota</taxon>
        <taxon>Viridiplantae</taxon>
        <taxon>Streptophyta</taxon>
        <taxon>Embryophyta</taxon>
        <taxon>Tracheophyta</taxon>
        <taxon>Spermatophyta</taxon>
        <taxon>Magnoliopsida</taxon>
        <taxon>Liliopsida</taxon>
        <taxon>Poales</taxon>
        <taxon>Poaceae</taxon>
        <taxon>PACMAD clade</taxon>
        <taxon>Panicoideae</taxon>
        <taxon>Panicodae</taxon>
        <taxon>Paniceae</taxon>
        <taxon>Panicinae</taxon>
        <taxon>Panicum</taxon>
        <taxon>Panicum sect. Panicum</taxon>
    </lineage>
</organism>
<feature type="region of interest" description="Disordered" evidence="1">
    <location>
        <begin position="54"/>
        <end position="117"/>
    </location>
</feature>
<dbReference type="Proteomes" id="UP000244336">
    <property type="component" value="Chromosome 7"/>
</dbReference>
<dbReference type="Gramene" id="PUZ46055">
    <property type="protein sequence ID" value="PUZ46055"/>
    <property type="gene ID" value="GQ55_7G016900"/>
</dbReference>
<reference evidence="2 3" key="1">
    <citation type="submission" date="2018-04" db="EMBL/GenBank/DDBJ databases">
        <title>WGS assembly of Panicum hallii var. hallii HAL2.</title>
        <authorList>
            <person name="Lovell J."/>
            <person name="Jenkins J."/>
            <person name="Lowry D."/>
            <person name="Mamidi S."/>
            <person name="Sreedasyam A."/>
            <person name="Weng X."/>
            <person name="Barry K."/>
            <person name="Bonette J."/>
            <person name="Campitelli B."/>
            <person name="Daum C."/>
            <person name="Gordon S."/>
            <person name="Gould B."/>
            <person name="Lipzen A."/>
            <person name="MacQueen A."/>
            <person name="Palacio-Mejia J."/>
            <person name="Plott C."/>
            <person name="Shakirov E."/>
            <person name="Shu S."/>
            <person name="Yoshinaga Y."/>
            <person name="Zane M."/>
            <person name="Rokhsar D."/>
            <person name="Grimwood J."/>
            <person name="Schmutz J."/>
            <person name="Juenger T."/>
        </authorList>
    </citation>
    <scope>NUCLEOTIDE SEQUENCE [LARGE SCALE GENOMIC DNA]</scope>
    <source>
        <strain evidence="3">cv. HAL2</strain>
    </source>
</reference>
<dbReference type="AlphaFoldDB" id="A0A2T7CRU5"/>
<sequence>MPPTSARLTAPPCDDVGQPSLRHFSPPSPTRPPIPPRPCPLPWRPPILSQFFLPTPSRAEPPLPAKIRHPRPVHLPIPRAPSLLTTPSTFPTIQPSSSQAESAGIGPATHQPPLMPTELLSASPALLLAL</sequence>
<dbReference type="EMBL" id="CM009755">
    <property type="protein sequence ID" value="PUZ46055.1"/>
    <property type="molecule type" value="Genomic_DNA"/>
</dbReference>
<name>A0A2T7CRU5_9POAL</name>
<feature type="compositionally biased region" description="Pro residues" evidence="1">
    <location>
        <begin position="26"/>
        <end position="40"/>
    </location>
</feature>
<keyword evidence="3" id="KW-1185">Reference proteome</keyword>
<gene>
    <name evidence="2" type="ORF">GQ55_7G016900</name>
</gene>
<evidence type="ECO:0000256" key="1">
    <source>
        <dbReference type="SAM" id="MobiDB-lite"/>
    </source>
</evidence>
<evidence type="ECO:0000313" key="2">
    <source>
        <dbReference type="EMBL" id="PUZ46055.1"/>
    </source>
</evidence>
<feature type="compositionally biased region" description="Low complexity" evidence="1">
    <location>
        <begin position="81"/>
        <end position="92"/>
    </location>
</feature>
<feature type="region of interest" description="Disordered" evidence="1">
    <location>
        <begin position="1"/>
        <end position="40"/>
    </location>
</feature>
<proteinExistence type="predicted"/>
<protein>
    <submittedName>
        <fullName evidence="2">Uncharacterized protein</fullName>
    </submittedName>
</protein>
<accession>A0A2T7CRU5</accession>